<gene>
    <name evidence="1" type="ORF">EQG61_02445</name>
</gene>
<keyword evidence="2" id="KW-1185">Reference proteome</keyword>
<dbReference type="RefSeq" id="WP_129460299.1">
    <property type="nucleotide sequence ID" value="NZ_SBKN01000001.1"/>
</dbReference>
<reference evidence="2" key="1">
    <citation type="submission" date="2019-01" db="EMBL/GenBank/DDBJ databases">
        <title>Cytophagaceae bacterium strain CAR-16.</title>
        <authorList>
            <person name="Chen W.-M."/>
        </authorList>
    </citation>
    <scope>NUCLEOTIDE SEQUENCE [LARGE SCALE GENOMIC DNA]</scope>
    <source>
        <strain evidence="2">WWJ-16</strain>
    </source>
</reference>
<sequence length="221" mass="24333">MKNLLFVCVLATSLFSFGQYGYRDGNRIGISGGISNCTIYSSTFDSKPGNGFAGGLSVRGNYYNNWSMIYGMQFFESNFSLGKNGIETRETEFSLQGVQIRLLFSYNVIQDHVSIDFGPVLQVNGKLSVNKSAENNVIKYNNVTEAPIRAKDVLDVSTIGGAFYFGVSGGTKVVRLVAFYQYGFTNLFNKLNKNTDLTALNNTENFKGNLGTINAQVVFNL</sequence>
<name>A0A4Q1KBR6_9FLAO</name>
<comment type="caution">
    <text evidence="1">The sequence shown here is derived from an EMBL/GenBank/DDBJ whole genome shotgun (WGS) entry which is preliminary data.</text>
</comment>
<proteinExistence type="predicted"/>
<protein>
    <submittedName>
        <fullName evidence="1">PorT family protein</fullName>
    </submittedName>
</protein>
<dbReference type="OrthoDB" id="1143271at2"/>
<evidence type="ECO:0000313" key="1">
    <source>
        <dbReference type="EMBL" id="RXR24322.1"/>
    </source>
</evidence>
<organism evidence="1 2">
    <name type="scientific">Flavobacterium stagni</name>
    <dbReference type="NCBI Taxonomy" id="2506421"/>
    <lineage>
        <taxon>Bacteria</taxon>
        <taxon>Pseudomonadati</taxon>
        <taxon>Bacteroidota</taxon>
        <taxon>Flavobacteriia</taxon>
        <taxon>Flavobacteriales</taxon>
        <taxon>Flavobacteriaceae</taxon>
        <taxon>Flavobacterium</taxon>
    </lineage>
</organism>
<evidence type="ECO:0000313" key="2">
    <source>
        <dbReference type="Proteomes" id="UP000289857"/>
    </source>
</evidence>
<dbReference type="EMBL" id="SBKN01000001">
    <property type="protein sequence ID" value="RXR24322.1"/>
    <property type="molecule type" value="Genomic_DNA"/>
</dbReference>
<accession>A0A4Q1KBR6</accession>
<dbReference type="AlphaFoldDB" id="A0A4Q1KBR6"/>
<dbReference type="Proteomes" id="UP000289857">
    <property type="component" value="Unassembled WGS sequence"/>
</dbReference>